<dbReference type="NCBIfam" id="TIGR00027">
    <property type="entry name" value="mthyl_TIGR00027"/>
    <property type="match status" value="1"/>
</dbReference>
<comment type="similarity">
    <text evidence="2 6">Belongs to the UPF0677 family.</text>
</comment>
<evidence type="ECO:0000256" key="1">
    <source>
        <dbReference type="ARBA" id="ARBA00003907"/>
    </source>
</evidence>
<evidence type="ECO:0000256" key="6">
    <source>
        <dbReference type="RuleBase" id="RU362030"/>
    </source>
</evidence>
<dbReference type="GO" id="GO:0008168">
    <property type="term" value="F:methyltransferase activity"/>
    <property type="evidence" value="ECO:0007669"/>
    <property type="project" value="UniProtKB-UniRule"/>
</dbReference>
<proteinExistence type="inferred from homology"/>
<dbReference type="InterPro" id="IPR029063">
    <property type="entry name" value="SAM-dependent_MTases_sf"/>
</dbReference>
<evidence type="ECO:0000256" key="5">
    <source>
        <dbReference type="ARBA" id="ARBA00022691"/>
    </source>
</evidence>
<comment type="caution">
    <text evidence="7">The sequence shown here is derived from an EMBL/GenBank/DDBJ whole genome shotgun (WGS) entry which is preliminary data.</text>
</comment>
<dbReference type="Gene3D" id="3.40.50.150">
    <property type="entry name" value="Vaccinia Virus protein VP39"/>
    <property type="match status" value="1"/>
</dbReference>
<keyword evidence="4 7" id="KW-0808">Transferase</keyword>
<accession>A0A561V7D9</accession>
<evidence type="ECO:0000256" key="4">
    <source>
        <dbReference type="ARBA" id="ARBA00022679"/>
    </source>
</evidence>
<dbReference type="PANTHER" id="PTHR43619:SF2">
    <property type="entry name" value="S-ADENOSYL-L-METHIONINE-DEPENDENT METHYLTRANSFERASES SUPERFAMILY PROTEIN"/>
    <property type="match status" value="1"/>
</dbReference>
<sequence length="286" mass="30446">MSGVGLTALAVAAMRAIETCRHDRLIDDPYAATLVAAADQGVGFPTTPEALAAIPEDGPRWAERVDHYLGVRSRVFDDFLTAASGSGPRQCVILAAGLDARAYRLDWPAGTALFELDQPKVLQFKQITLAEAGAEPGCEHRLVGVDLRDDWPAALIAAGLDVTAPTVWLAEGLLPYLPGEAQRRLLESVTELSAPGSRLAVEEFRGTRKIAADPQIASFGAKQGMDLDTVLHHDGELPVAESLATLNWVSEIEFSEDAASRLGRNPGPGAAPMLDVSQFVMAVKRG</sequence>
<gene>
    <name evidence="7" type="ORF">FHU35_11145</name>
</gene>
<dbReference type="Pfam" id="PF04072">
    <property type="entry name" value="LCM"/>
    <property type="match status" value="1"/>
</dbReference>
<dbReference type="EMBL" id="VIWX01000001">
    <property type="protein sequence ID" value="TWG07529.1"/>
    <property type="molecule type" value="Genomic_DNA"/>
</dbReference>
<protein>
    <recommendedName>
        <fullName evidence="6">S-adenosyl-L-methionine-dependent methyltransferase</fullName>
        <ecNumber evidence="6">2.1.1.-</ecNumber>
    </recommendedName>
</protein>
<keyword evidence="8" id="KW-1185">Reference proteome</keyword>
<dbReference type="PANTHER" id="PTHR43619">
    <property type="entry name" value="S-ADENOSYL-L-METHIONINE-DEPENDENT METHYLTRANSFERASE YKTD-RELATED"/>
    <property type="match status" value="1"/>
</dbReference>
<evidence type="ECO:0000256" key="2">
    <source>
        <dbReference type="ARBA" id="ARBA00008138"/>
    </source>
</evidence>
<comment type="function">
    <text evidence="1 6">Exhibits S-adenosyl-L-methionine-dependent methyltransferase activity.</text>
</comment>
<keyword evidence="5 6" id="KW-0949">S-adenosyl-L-methionine</keyword>
<evidence type="ECO:0000313" key="7">
    <source>
        <dbReference type="EMBL" id="TWG07529.1"/>
    </source>
</evidence>
<keyword evidence="3 6" id="KW-0489">Methyltransferase</keyword>
<evidence type="ECO:0000256" key="3">
    <source>
        <dbReference type="ARBA" id="ARBA00022603"/>
    </source>
</evidence>
<reference evidence="7 8" key="1">
    <citation type="submission" date="2019-06" db="EMBL/GenBank/DDBJ databases">
        <title>Sequencing the genomes of 1000 actinobacteria strains.</title>
        <authorList>
            <person name="Klenk H.-P."/>
        </authorList>
    </citation>
    <scope>NUCLEOTIDE SEQUENCE [LARGE SCALE GENOMIC DNA]</scope>
    <source>
        <strain evidence="7 8">DSM 46699</strain>
    </source>
</reference>
<dbReference type="GO" id="GO:0032259">
    <property type="term" value="P:methylation"/>
    <property type="evidence" value="ECO:0007669"/>
    <property type="project" value="UniProtKB-KW"/>
</dbReference>
<dbReference type="EC" id="2.1.1.-" evidence="6"/>
<organism evidence="7 8">
    <name type="scientific">Saccharopolyspora dendranthemae</name>
    <dbReference type="NCBI Taxonomy" id="1181886"/>
    <lineage>
        <taxon>Bacteria</taxon>
        <taxon>Bacillati</taxon>
        <taxon>Actinomycetota</taxon>
        <taxon>Actinomycetes</taxon>
        <taxon>Pseudonocardiales</taxon>
        <taxon>Pseudonocardiaceae</taxon>
        <taxon>Saccharopolyspora</taxon>
    </lineage>
</organism>
<dbReference type="InterPro" id="IPR007213">
    <property type="entry name" value="Ppm1/Ppm2/Tcmp"/>
</dbReference>
<dbReference type="Proteomes" id="UP000316184">
    <property type="component" value="Unassembled WGS sequence"/>
</dbReference>
<dbReference type="InterPro" id="IPR011610">
    <property type="entry name" value="SAM_mthyl_Trfase_ML2640-like"/>
</dbReference>
<dbReference type="AlphaFoldDB" id="A0A561V7D9"/>
<evidence type="ECO:0000313" key="8">
    <source>
        <dbReference type="Proteomes" id="UP000316184"/>
    </source>
</evidence>
<dbReference type="SUPFAM" id="SSF53335">
    <property type="entry name" value="S-adenosyl-L-methionine-dependent methyltransferases"/>
    <property type="match status" value="1"/>
</dbReference>
<name>A0A561V7D9_9PSEU</name>